<gene>
    <name evidence="8" type="ORF">ASCRUDRAFT_123782</name>
</gene>
<dbReference type="InterPro" id="IPR028162">
    <property type="entry name" value="Met8_C"/>
</dbReference>
<dbReference type="Pfam" id="PF13241">
    <property type="entry name" value="NAD_binding_7"/>
    <property type="match status" value="1"/>
</dbReference>
<dbReference type="GO" id="GO:0004325">
    <property type="term" value="F:ferrochelatase activity"/>
    <property type="evidence" value="ECO:0007669"/>
    <property type="project" value="InterPro"/>
</dbReference>
<keyword evidence="4" id="KW-0520">NAD</keyword>
<dbReference type="SUPFAM" id="SSF51735">
    <property type="entry name" value="NAD(P)-binding Rossmann-fold domains"/>
    <property type="match status" value="1"/>
</dbReference>
<dbReference type="STRING" id="1344418.A0A1D2VMJ8"/>
<accession>A0A1D2VMJ8</accession>
<name>A0A1D2VMJ8_9ASCO</name>
<dbReference type="InterPro" id="IPR028161">
    <property type="entry name" value="Met8-like"/>
</dbReference>
<sequence>MEEEFPEIQPDGSLLLAWQVKDRPVLVVGGGDVAASRVYHLLNANAKVTVVAPKISREIQHRYENNQLFELVQREFEDEDLTRYENDSEFQRLTRQLDAPDLSSKQIDELDSNIENYIKNHRFALILTAIDDPIKSKYIYLKAKLNNFVINVADRPKNCDFYFGSIYRNNYLQILISSNGRSPRLTRLINDKILKPNLEKEGVDFNKIIDNLGYIRNNLKTIVGQNNKIKERMEWIKNLTDSYTFEEWSKFEKKDLDNFLLEGKLQLLKLE</sequence>
<evidence type="ECO:0000313" key="9">
    <source>
        <dbReference type="Proteomes" id="UP000095038"/>
    </source>
</evidence>
<dbReference type="InterPro" id="IPR036291">
    <property type="entry name" value="NAD(P)-bd_dom_sf"/>
</dbReference>
<dbReference type="PANTHER" id="PTHR35330:SF1">
    <property type="entry name" value="SIROHEME BIOSYNTHESIS PROTEIN MET8"/>
    <property type="match status" value="1"/>
</dbReference>
<feature type="domain" description="Siroheme synthase central" evidence="7">
    <location>
        <begin position="172"/>
        <end position="193"/>
    </location>
</feature>
<dbReference type="OrthoDB" id="1721126at2759"/>
<dbReference type="Gene3D" id="3.30.160.110">
    <property type="entry name" value="Siroheme synthase, domain 2"/>
    <property type="match status" value="1"/>
</dbReference>
<reference evidence="9" key="1">
    <citation type="submission" date="2016-05" db="EMBL/GenBank/DDBJ databases">
        <title>Comparative genomics of biotechnologically important yeasts.</title>
        <authorList>
            <consortium name="DOE Joint Genome Institute"/>
            <person name="Riley R."/>
            <person name="Haridas S."/>
            <person name="Wolfe K.H."/>
            <person name="Lopes M.R."/>
            <person name="Hittinger C.T."/>
            <person name="Goker M."/>
            <person name="Salamov A."/>
            <person name="Wisecaver J."/>
            <person name="Long T.M."/>
            <person name="Aerts A.L."/>
            <person name="Barry K."/>
            <person name="Choi C."/>
            <person name="Clum A."/>
            <person name="Coughlan A.Y."/>
            <person name="Deshpande S."/>
            <person name="Douglass A.P."/>
            <person name="Hanson S.J."/>
            <person name="Klenk H.-P."/>
            <person name="Labutti K."/>
            <person name="Lapidus A."/>
            <person name="Lindquist E."/>
            <person name="Lipzen A."/>
            <person name="Meier-Kolthoff J.P."/>
            <person name="Ohm R.A."/>
            <person name="Otillar R.P."/>
            <person name="Pangilinan J."/>
            <person name="Peng Y."/>
            <person name="Rokas A."/>
            <person name="Rosa C.A."/>
            <person name="Scheuner C."/>
            <person name="Sibirny A.A."/>
            <person name="Slot J.C."/>
            <person name="Stielow J.B."/>
            <person name="Sun H."/>
            <person name="Kurtzman C.P."/>
            <person name="Blackwell M."/>
            <person name="Grigoriev I.V."/>
            <person name="Jeffries T.W."/>
        </authorList>
    </citation>
    <scope>NUCLEOTIDE SEQUENCE [LARGE SCALE GENOMIC DNA]</scope>
    <source>
        <strain evidence="9">DSM 1968</strain>
    </source>
</reference>
<evidence type="ECO:0000256" key="3">
    <source>
        <dbReference type="ARBA" id="ARBA00023002"/>
    </source>
</evidence>
<evidence type="ECO:0000256" key="2">
    <source>
        <dbReference type="ARBA" id="ARBA00012400"/>
    </source>
</evidence>
<proteinExistence type="predicted"/>
<evidence type="ECO:0000256" key="4">
    <source>
        <dbReference type="ARBA" id="ARBA00023027"/>
    </source>
</evidence>
<dbReference type="EC" id="1.3.1.76" evidence="2"/>
<comment type="pathway">
    <text evidence="1">Porphyrin-containing compound metabolism; siroheme biosynthesis; sirohydrochlorin from precorrin-2: step 1/1.</text>
</comment>
<dbReference type="FunCoup" id="A0A1D2VMJ8">
    <property type="interactions" value="112"/>
</dbReference>
<dbReference type="Pfam" id="PF14823">
    <property type="entry name" value="Sirohm_synth_C"/>
    <property type="match status" value="1"/>
</dbReference>
<evidence type="ECO:0000313" key="8">
    <source>
        <dbReference type="EMBL" id="ODV62775.1"/>
    </source>
</evidence>
<keyword evidence="9" id="KW-1185">Reference proteome</keyword>
<dbReference type="Pfam" id="PF14824">
    <property type="entry name" value="Sirohm_synth_M"/>
    <property type="match status" value="1"/>
</dbReference>
<keyword evidence="5" id="KW-0627">Porphyrin biosynthesis</keyword>
<dbReference type="InterPro" id="IPR028281">
    <property type="entry name" value="Sirohaem_synthase_central"/>
</dbReference>
<dbReference type="AlphaFoldDB" id="A0A1D2VMJ8"/>
<dbReference type="Proteomes" id="UP000095038">
    <property type="component" value="Unassembled WGS sequence"/>
</dbReference>
<dbReference type="PANTHER" id="PTHR35330">
    <property type="entry name" value="SIROHEME BIOSYNTHESIS PROTEIN MET8"/>
    <property type="match status" value="1"/>
</dbReference>
<keyword evidence="3" id="KW-0560">Oxidoreductase</keyword>
<dbReference type="UniPathway" id="UPA00262">
    <property type="reaction ID" value="UER00222"/>
</dbReference>
<protein>
    <recommendedName>
        <fullName evidence="2">precorrin-2 dehydrogenase</fullName>
        <ecNumber evidence="2">1.3.1.76</ecNumber>
    </recommendedName>
</protein>
<dbReference type="RefSeq" id="XP_020049082.1">
    <property type="nucleotide sequence ID" value="XM_020188922.1"/>
</dbReference>
<dbReference type="InParanoid" id="A0A1D2VMJ8"/>
<evidence type="ECO:0000256" key="1">
    <source>
        <dbReference type="ARBA" id="ARBA00005010"/>
    </source>
</evidence>
<evidence type="ECO:0000256" key="5">
    <source>
        <dbReference type="ARBA" id="ARBA00023244"/>
    </source>
</evidence>
<dbReference type="Gene3D" id="3.40.50.720">
    <property type="entry name" value="NAD(P)-binding Rossmann-like Domain"/>
    <property type="match status" value="1"/>
</dbReference>
<dbReference type="GO" id="GO:0043115">
    <property type="term" value="F:precorrin-2 dehydrogenase activity"/>
    <property type="evidence" value="ECO:0007669"/>
    <property type="project" value="UniProtKB-EC"/>
</dbReference>
<evidence type="ECO:0000259" key="7">
    <source>
        <dbReference type="Pfam" id="PF14824"/>
    </source>
</evidence>
<dbReference type="GeneID" id="30962558"/>
<organism evidence="8 9">
    <name type="scientific">Ascoidea rubescens DSM 1968</name>
    <dbReference type="NCBI Taxonomy" id="1344418"/>
    <lineage>
        <taxon>Eukaryota</taxon>
        <taxon>Fungi</taxon>
        <taxon>Dikarya</taxon>
        <taxon>Ascomycota</taxon>
        <taxon>Saccharomycotina</taxon>
        <taxon>Saccharomycetes</taxon>
        <taxon>Ascoideaceae</taxon>
        <taxon>Ascoidea</taxon>
    </lineage>
</organism>
<evidence type="ECO:0000259" key="6">
    <source>
        <dbReference type="Pfam" id="PF14823"/>
    </source>
</evidence>
<feature type="domain" description="Siroheme biosynthesis protein Met8 C-terminal" evidence="6">
    <location>
        <begin position="204"/>
        <end position="262"/>
    </location>
</feature>
<dbReference type="SUPFAM" id="SSF75615">
    <property type="entry name" value="Siroheme synthase middle domains-like"/>
    <property type="match status" value="1"/>
</dbReference>
<dbReference type="Gene3D" id="1.10.3280.10">
    <property type="entry name" value="Siroheme synthase, domain 3"/>
    <property type="match status" value="1"/>
</dbReference>
<dbReference type="GO" id="GO:0019354">
    <property type="term" value="P:siroheme biosynthetic process"/>
    <property type="evidence" value="ECO:0007669"/>
    <property type="project" value="UniProtKB-UniPathway"/>
</dbReference>
<dbReference type="EMBL" id="KV454476">
    <property type="protein sequence ID" value="ODV62775.1"/>
    <property type="molecule type" value="Genomic_DNA"/>
</dbReference>